<comment type="caution">
    <text evidence="1">The sequence shown here is derived from an EMBL/GenBank/DDBJ whole genome shotgun (WGS) entry which is preliminary data.</text>
</comment>
<evidence type="ECO:0000313" key="1">
    <source>
        <dbReference type="EMBL" id="HGM59174.1"/>
    </source>
</evidence>
<gene>
    <name evidence="2" type="ORF">ENT92_01295</name>
    <name evidence="1" type="ORF">ENU14_06305</name>
</gene>
<sequence length="144" mass="16449">MLIQGLIIIIDLDNFGEYVEKHGLDPYKPNIVTGTLSELVYRFVNKWRGVVIYGLDFERGTEEAVIELPYGHENIDDILKDLLEIKEEINKLGVSISIVVVQDYVYPDLAGDRRIAYKGTVGRIRAWKILRKIKKTGGNKIVFV</sequence>
<evidence type="ECO:0000313" key="2">
    <source>
        <dbReference type="EMBL" id="HGU64838.1"/>
    </source>
</evidence>
<proteinExistence type="predicted"/>
<dbReference type="AlphaFoldDB" id="A0A7C4D806"/>
<protein>
    <submittedName>
        <fullName evidence="1">Uncharacterized protein</fullName>
    </submittedName>
</protein>
<organism evidence="1">
    <name type="scientific">Staphylothermus marinus</name>
    <dbReference type="NCBI Taxonomy" id="2280"/>
    <lineage>
        <taxon>Archaea</taxon>
        <taxon>Thermoproteota</taxon>
        <taxon>Thermoprotei</taxon>
        <taxon>Desulfurococcales</taxon>
        <taxon>Desulfurococcaceae</taxon>
        <taxon>Staphylothermus</taxon>
    </lineage>
</organism>
<dbReference type="EMBL" id="DTBJ01000054">
    <property type="protein sequence ID" value="HGM59174.1"/>
    <property type="molecule type" value="Genomic_DNA"/>
</dbReference>
<reference evidence="1" key="1">
    <citation type="journal article" date="2020" name="mSystems">
        <title>Genome- and Community-Level Interaction Insights into Carbon Utilization and Element Cycling Functions of Hydrothermarchaeota in Hydrothermal Sediment.</title>
        <authorList>
            <person name="Zhou Z."/>
            <person name="Liu Y."/>
            <person name="Xu W."/>
            <person name="Pan J."/>
            <person name="Luo Z.H."/>
            <person name="Li M."/>
        </authorList>
    </citation>
    <scope>NUCLEOTIDE SEQUENCE [LARGE SCALE GENOMIC DNA]</scope>
    <source>
        <strain evidence="2">SpSt-622</strain>
        <strain evidence="1">SpSt-642</strain>
    </source>
</reference>
<accession>A0A7C4D806</accession>
<name>A0A7C4D806_STAMA</name>
<dbReference type="EMBL" id="DTAN01000051">
    <property type="protein sequence ID" value="HGU64838.1"/>
    <property type="molecule type" value="Genomic_DNA"/>
</dbReference>